<proteinExistence type="predicted"/>
<dbReference type="Pfam" id="PF16344">
    <property type="entry name" value="FecR_C"/>
    <property type="match status" value="1"/>
</dbReference>
<dbReference type="OrthoDB" id="704021at2"/>
<dbReference type="Pfam" id="PF04773">
    <property type="entry name" value="FecR"/>
    <property type="match status" value="1"/>
</dbReference>
<evidence type="ECO:0000256" key="1">
    <source>
        <dbReference type="SAM" id="Phobius"/>
    </source>
</evidence>
<dbReference type="PANTHER" id="PTHR30273:SF2">
    <property type="entry name" value="PROTEIN FECR"/>
    <property type="match status" value="1"/>
</dbReference>
<feature type="domain" description="Protein FecR C-terminal" evidence="3">
    <location>
        <begin position="317"/>
        <end position="386"/>
    </location>
</feature>
<organism evidence="4 5">
    <name type="scientific">Pseudozobellia thermophila</name>
    <dbReference type="NCBI Taxonomy" id="192903"/>
    <lineage>
        <taxon>Bacteria</taxon>
        <taxon>Pseudomonadati</taxon>
        <taxon>Bacteroidota</taxon>
        <taxon>Flavobacteriia</taxon>
        <taxon>Flavobacteriales</taxon>
        <taxon>Flavobacteriaceae</taxon>
        <taxon>Pseudozobellia</taxon>
    </lineage>
</organism>
<keyword evidence="1" id="KW-1133">Transmembrane helix</keyword>
<reference evidence="5" key="1">
    <citation type="submission" date="2016-11" db="EMBL/GenBank/DDBJ databases">
        <authorList>
            <person name="Varghese N."/>
            <person name="Submissions S."/>
        </authorList>
    </citation>
    <scope>NUCLEOTIDE SEQUENCE [LARGE SCALE GENOMIC DNA]</scope>
    <source>
        <strain evidence="5">DSM 19858</strain>
    </source>
</reference>
<gene>
    <name evidence="4" type="ORF">SAMN04488513_106193</name>
</gene>
<dbReference type="STRING" id="192903.SAMN04488513_106193"/>
<keyword evidence="5" id="KW-1185">Reference proteome</keyword>
<dbReference type="Gene3D" id="2.60.120.1440">
    <property type="match status" value="1"/>
</dbReference>
<dbReference type="PANTHER" id="PTHR30273">
    <property type="entry name" value="PERIPLASMIC SIGNAL SENSOR AND SIGMA FACTOR ACTIVATOR FECR-RELATED"/>
    <property type="match status" value="1"/>
</dbReference>
<evidence type="ECO:0000259" key="3">
    <source>
        <dbReference type="Pfam" id="PF16344"/>
    </source>
</evidence>
<dbReference type="AlphaFoldDB" id="A0A1M6KTX9"/>
<evidence type="ECO:0000313" key="5">
    <source>
        <dbReference type="Proteomes" id="UP000184543"/>
    </source>
</evidence>
<evidence type="ECO:0000313" key="4">
    <source>
        <dbReference type="EMBL" id="SHJ62342.1"/>
    </source>
</evidence>
<dbReference type="Gene3D" id="3.55.50.30">
    <property type="match status" value="1"/>
</dbReference>
<dbReference type="InterPro" id="IPR032508">
    <property type="entry name" value="FecR_C"/>
</dbReference>
<feature type="transmembrane region" description="Helical" evidence="1">
    <location>
        <begin position="84"/>
        <end position="101"/>
    </location>
</feature>
<dbReference type="GO" id="GO:0016989">
    <property type="term" value="F:sigma factor antagonist activity"/>
    <property type="evidence" value="ECO:0007669"/>
    <property type="project" value="TreeGrafter"/>
</dbReference>
<dbReference type="RefSeq" id="WP_072994728.1">
    <property type="nucleotide sequence ID" value="NZ_FQYU01000006.1"/>
</dbReference>
<sequence>MVPQEIENCIVRYLTRSGGVDDLNLLDEWLRNEENQTKFKAYVETHFAITLAMNDPNYDKVKDELLKEIRKERKPVSLYRTKEFLKYAAIALVFLGLGLLLKRDVFRPGDPNAIVPRDNAITLQLGNGEVKIISEDGSSQVVNEKGEVIGAQKGEQIDYTVASDHSETDFNTLTVPKGKRFGLVLSDGSKVHLNAGSSITYPTVFHRGKERRVVLVGEAYFEVSHDSLRRFVVNSQDLDVKVYGTKFNVSNYPEDEEYQVVLVDGSVSMSQVGDVDVSNKEMFLEPGFKGTLNKSDKEFDNQKVNTSLYTSWMQGDLVFRNETFENITRKLERHYNVVIVNNREDIAKERFNATIETEHETIEQVFNYFKKVYDVDYAIVENKIIINP</sequence>
<dbReference type="InterPro" id="IPR012373">
    <property type="entry name" value="Ferrdict_sens_TM"/>
</dbReference>
<evidence type="ECO:0000259" key="2">
    <source>
        <dbReference type="Pfam" id="PF04773"/>
    </source>
</evidence>
<dbReference type="Proteomes" id="UP000184543">
    <property type="component" value="Unassembled WGS sequence"/>
</dbReference>
<keyword evidence="1" id="KW-0812">Transmembrane</keyword>
<dbReference type="EMBL" id="FQYU01000006">
    <property type="protein sequence ID" value="SHJ62342.1"/>
    <property type="molecule type" value="Genomic_DNA"/>
</dbReference>
<accession>A0A1M6KTX9</accession>
<dbReference type="InterPro" id="IPR006860">
    <property type="entry name" value="FecR"/>
</dbReference>
<keyword evidence="1" id="KW-0472">Membrane</keyword>
<feature type="domain" description="FecR protein" evidence="2">
    <location>
        <begin position="172"/>
        <end position="267"/>
    </location>
</feature>
<protein>
    <submittedName>
        <fullName evidence="4">FecR family protein</fullName>
    </submittedName>
</protein>
<name>A0A1M6KTX9_9FLAO</name>